<keyword evidence="4" id="KW-0732">Signal</keyword>
<dbReference type="Pfam" id="PF00732">
    <property type="entry name" value="GMC_oxred_N"/>
    <property type="match status" value="1"/>
</dbReference>
<dbReference type="Gene3D" id="3.30.560.10">
    <property type="entry name" value="Glucose Oxidase, domain 3"/>
    <property type="match status" value="1"/>
</dbReference>
<dbReference type="PANTHER" id="PTHR11552:SF227">
    <property type="entry name" value="GLUCOSE DEHYDROGENASE [FAD, QUINONE]-LIKE PROTEIN"/>
    <property type="match status" value="1"/>
</dbReference>
<dbReference type="SUPFAM" id="SSF51905">
    <property type="entry name" value="FAD/NAD(P)-binding domain"/>
    <property type="match status" value="1"/>
</dbReference>
<evidence type="ECO:0000256" key="4">
    <source>
        <dbReference type="SAM" id="SignalP"/>
    </source>
</evidence>
<evidence type="ECO:0000313" key="7">
    <source>
        <dbReference type="Proteomes" id="UP000325440"/>
    </source>
</evidence>
<comment type="similarity">
    <text evidence="1">Belongs to the GMC oxidoreductase family.</text>
</comment>
<organism evidence="6 7">
    <name type="scientific">Cinara cedri</name>
    <dbReference type="NCBI Taxonomy" id="506608"/>
    <lineage>
        <taxon>Eukaryota</taxon>
        <taxon>Metazoa</taxon>
        <taxon>Ecdysozoa</taxon>
        <taxon>Arthropoda</taxon>
        <taxon>Hexapoda</taxon>
        <taxon>Insecta</taxon>
        <taxon>Pterygota</taxon>
        <taxon>Neoptera</taxon>
        <taxon>Paraneoptera</taxon>
        <taxon>Hemiptera</taxon>
        <taxon>Sternorrhyncha</taxon>
        <taxon>Aphidomorpha</taxon>
        <taxon>Aphidoidea</taxon>
        <taxon>Aphididae</taxon>
        <taxon>Lachninae</taxon>
        <taxon>Cinara</taxon>
    </lineage>
</organism>
<dbReference type="PROSITE" id="PS00624">
    <property type="entry name" value="GMC_OXRED_2"/>
    <property type="match status" value="1"/>
</dbReference>
<feature type="binding site" evidence="3">
    <location>
        <position position="271"/>
    </location>
    <ligand>
        <name>FAD</name>
        <dbReference type="ChEBI" id="CHEBI:57692"/>
    </ligand>
</feature>
<keyword evidence="3" id="KW-0285">Flavoprotein</keyword>
<sequence>MKILILFVFLFISSTSSLILSLLESIYGQYLQQGIPFRENTFLNNKPILREYDFVIIGAGPGGSVVANRLSEQSNWTVLVLEAGQDESIYTDIPGAAEFLASTDYNWGYTAEPAKNGCFSFKNNRCPWPKGKGMGGSSIINYMLYTRGKKEDYDTISGLGNSGWAYKDVLPYFLKAENNSIPEYKNSSFHSQKGNLHVERTRYHSPLMNKFIEAGGELGLQQNIDYTVNPVDGVSRIQATTLNGHRVSASKAYIRSVKHRQNLHVAIFSRVKKILIDPQTKKTIGVEFVKKGKNRMVYARKEVILSAGPINSPQLLMLSGIGPNEQLQKLNIPVIQDLPVGQNLLDHYGTIALQFTVNQTGPAINKGTIMDPYLFQEWFKYGRGPLVLPGGVDGLAYAKSPSGKEIELIFAPVGPTPNSFMIATLMLQPDGRGNVTLRNKNPWNPPLMSYGYYETKTDLDANVYALKYAVKLVEETQAFKDVDAKLDPAPYPKCSHLLFKSDDYWACVSKYLTNTYHHQCGTCRMGDVVNNKLQVIGIQGLRVVDSSIFPHIPHAHLYSPTLMVGEKASDMIKSFWL</sequence>
<dbReference type="InterPro" id="IPR012132">
    <property type="entry name" value="GMC_OxRdtase"/>
</dbReference>
<dbReference type="Gene3D" id="3.50.50.60">
    <property type="entry name" value="FAD/NAD(P)-binding domain"/>
    <property type="match status" value="1"/>
</dbReference>
<evidence type="ECO:0000259" key="5">
    <source>
        <dbReference type="PROSITE" id="PS00624"/>
    </source>
</evidence>
<protein>
    <submittedName>
        <fullName evidence="6">Glucose-methanol-choline oxidoreductase, C-terminal,Glucose-methanol-choline oxidoreductase, N</fullName>
    </submittedName>
</protein>
<evidence type="ECO:0000256" key="1">
    <source>
        <dbReference type="ARBA" id="ARBA00010790"/>
    </source>
</evidence>
<comment type="cofactor">
    <cofactor evidence="3">
        <name>FAD</name>
        <dbReference type="ChEBI" id="CHEBI:57692"/>
    </cofactor>
</comment>
<reference evidence="6 7" key="1">
    <citation type="submission" date="2019-08" db="EMBL/GenBank/DDBJ databases">
        <authorList>
            <person name="Alioto T."/>
            <person name="Alioto T."/>
            <person name="Gomez Garrido J."/>
        </authorList>
    </citation>
    <scope>NUCLEOTIDE SEQUENCE [LARGE SCALE GENOMIC DNA]</scope>
</reference>
<keyword evidence="7" id="KW-1185">Reference proteome</keyword>
<feature type="domain" description="Glucose-methanol-choline oxidoreductase N-terminal" evidence="5">
    <location>
        <begin position="308"/>
        <end position="322"/>
    </location>
</feature>
<dbReference type="InterPro" id="IPR000172">
    <property type="entry name" value="GMC_OxRdtase_N"/>
</dbReference>
<dbReference type="GO" id="GO:0016614">
    <property type="term" value="F:oxidoreductase activity, acting on CH-OH group of donors"/>
    <property type="evidence" value="ECO:0007669"/>
    <property type="project" value="InterPro"/>
</dbReference>
<evidence type="ECO:0000256" key="3">
    <source>
        <dbReference type="PIRSR" id="PIRSR000137-2"/>
    </source>
</evidence>
<evidence type="ECO:0000256" key="2">
    <source>
        <dbReference type="PIRSR" id="PIRSR000137-1"/>
    </source>
</evidence>
<feature type="active site" description="Proton donor" evidence="2">
    <location>
        <position position="518"/>
    </location>
</feature>
<feature type="active site" description="Proton acceptor" evidence="2">
    <location>
        <position position="556"/>
    </location>
</feature>
<feature type="binding site" evidence="3">
    <location>
        <position position="516"/>
    </location>
    <ligand>
        <name>substrate</name>
    </ligand>
</feature>
<keyword evidence="3" id="KW-0274">FAD</keyword>
<dbReference type="Pfam" id="PF05199">
    <property type="entry name" value="GMC_oxred_C"/>
    <property type="match status" value="1"/>
</dbReference>
<gene>
    <name evidence="6" type="ORF">CINCED_3A010678</name>
</gene>
<dbReference type="InterPro" id="IPR036188">
    <property type="entry name" value="FAD/NAD-bd_sf"/>
</dbReference>
<dbReference type="PANTHER" id="PTHR11552">
    <property type="entry name" value="GLUCOSE-METHANOL-CHOLINE GMC OXIDOREDUCTASE"/>
    <property type="match status" value="1"/>
</dbReference>
<feature type="signal peptide" evidence="4">
    <location>
        <begin position="1"/>
        <end position="17"/>
    </location>
</feature>
<evidence type="ECO:0000313" key="6">
    <source>
        <dbReference type="EMBL" id="VVC32224.1"/>
    </source>
</evidence>
<dbReference type="PIRSF" id="PIRSF000137">
    <property type="entry name" value="Alcohol_oxidase"/>
    <property type="match status" value="1"/>
</dbReference>
<name>A0A5E4MLH4_9HEMI</name>
<dbReference type="InterPro" id="IPR007867">
    <property type="entry name" value="GMC_OxRtase_C"/>
</dbReference>
<proteinExistence type="inferred from homology"/>
<accession>A0A5E4MLH4</accession>
<dbReference type="SUPFAM" id="SSF54373">
    <property type="entry name" value="FAD-linked reductases, C-terminal domain"/>
    <property type="match status" value="1"/>
</dbReference>
<feature type="chain" id="PRO_5022700624" evidence="4">
    <location>
        <begin position="18"/>
        <end position="577"/>
    </location>
</feature>
<dbReference type="GO" id="GO:0050660">
    <property type="term" value="F:flavin adenine dinucleotide binding"/>
    <property type="evidence" value="ECO:0007669"/>
    <property type="project" value="InterPro"/>
</dbReference>
<dbReference type="EMBL" id="CABPRJ010000954">
    <property type="protein sequence ID" value="VVC32224.1"/>
    <property type="molecule type" value="Genomic_DNA"/>
</dbReference>
<dbReference type="Proteomes" id="UP000325440">
    <property type="component" value="Unassembled WGS sequence"/>
</dbReference>
<dbReference type="AlphaFoldDB" id="A0A5E4MLH4"/>
<dbReference type="OrthoDB" id="269227at2759"/>